<dbReference type="EMBL" id="JXTP01000019">
    <property type="protein sequence ID" value="KIU29184.1"/>
    <property type="molecule type" value="Genomic_DNA"/>
</dbReference>
<dbReference type="InterPro" id="IPR002698">
    <property type="entry name" value="FTHF_cligase"/>
</dbReference>
<dbReference type="PIRSF" id="PIRSF006806">
    <property type="entry name" value="FTHF_cligase"/>
    <property type="match status" value="1"/>
</dbReference>
<dbReference type="InterPro" id="IPR037171">
    <property type="entry name" value="NagB/RpiA_transferase-like"/>
</dbReference>
<feature type="binding site" evidence="4">
    <location>
        <position position="49"/>
    </location>
    <ligand>
        <name>substrate</name>
    </ligand>
</feature>
<evidence type="ECO:0000256" key="5">
    <source>
        <dbReference type="RuleBase" id="RU361279"/>
    </source>
</evidence>
<dbReference type="Pfam" id="PF01812">
    <property type="entry name" value="5-FTHF_cyc-lig"/>
    <property type="match status" value="1"/>
</dbReference>
<evidence type="ECO:0000313" key="6">
    <source>
        <dbReference type="EMBL" id="KIU29184.1"/>
    </source>
</evidence>
<keyword evidence="5" id="KW-0479">Metal-binding</keyword>
<dbReference type="GO" id="GO:0005524">
    <property type="term" value="F:ATP binding"/>
    <property type="evidence" value="ECO:0007669"/>
    <property type="project" value="UniProtKB-KW"/>
</dbReference>
<keyword evidence="5" id="KW-0460">Magnesium</keyword>
<dbReference type="EC" id="6.3.3.2" evidence="5"/>
<accession>A0A0D1KXY5</accession>
<proteinExistence type="inferred from homology"/>
<gene>
    <name evidence="6" type="ORF">SR41_05310</name>
</gene>
<reference evidence="6 7" key="1">
    <citation type="submission" date="2015-01" db="EMBL/GenBank/DDBJ databases">
        <title>Genome of Sphingomonas taxi strain 30a.</title>
        <authorList>
            <person name="Eevers N."/>
            <person name="Van Hamme J."/>
            <person name="Bottos E."/>
            <person name="Weyens N."/>
            <person name="Vangronsveld J."/>
        </authorList>
    </citation>
    <scope>NUCLEOTIDE SEQUENCE [LARGE SCALE GENOMIC DNA]</scope>
    <source>
        <strain evidence="6 7">30a</strain>
    </source>
</reference>
<keyword evidence="6" id="KW-0436">Ligase</keyword>
<dbReference type="SUPFAM" id="SSF100950">
    <property type="entry name" value="NagB/RpiA/CoA transferase-like"/>
    <property type="match status" value="1"/>
</dbReference>
<dbReference type="PANTHER" id="PTHR23407:SF1">
    <property type="entry name" value="5-FORMYLTETRAHYDROFOLATE CYCLO-LIGASE"/>
    <property type="match status" value="1"/>
</dbReference>
<evidence type="ECO:0000256" key="1">
    <source>
        <dbReference type="ARBA" id="ARBA00010638"/>
    </source>
</evidence>
<keyword evidence="2 4" id="KW-0547">Nucleotide-binding</keyword>
<keyword evidence="3 4" id="KW-0067">ATP-binding</keyword>
<dbReference type="AlphaFoldDB" id="A0A0D1KXY5"/>
<dbReference type="GO" id="GO:0046872">
    <property type="term" value="F:metal ion binding"/>
    <property type="evidence" value="ECO:0007669"/>
    <property type="project" value="UniProtKB-KW"/>
</dbReference>
<comment type="similarity">
    <text evidence="1 5">Belongs to the 5-formyltetrahydrofolate cyclo-ligase family.</text>
</comment>
<evidence type="ECO:0000256" key="2">
    <source>
        <dbReference type="ARBA" id="ARBA00022741"/>
    </source>
</evidence>
<name>A0A0D1KXY5_9SPHN</name>
<dbReference type="InterPro" id="IPR024185">
    <property type="entry name" value="FTHF_cligase-like_sf"/>
</dbReference>
<dbReference type="GO" id="GO:0009396">
    <property type="term" value="P:folic acid-containing compound biosynthetic process"/>
    <property type="evidence" value="ECO:0007669"/>
    <property type="project" value="TreeGrafter"/>
</dbReference>
<dbReference type="PATRIC" id="fig|1549858.7.peg.3076"/>
<evidence type="ECO:0000256" key="4">
    <source>
        <dbReference type="PIRSR" id="PIRSR006806-1"/>
    </source>
</evidence>
<evidence type="ECO:0000313" key="7">
    <source>
        <dbReference type="Proteomes" id="UP000033203"/>
    </source>
</evidence>
<comment type="catalytic activity">
    <reaction evidence="5">
        <text>(6S)-5-formyl-5,6,7,8-tetrahydrofolate + ATP = (6R)-5,10-methenyltetrahydrofolate + ADP + phosphate</text>
        <dbReference type="Rhea" id="RHEA:10488"/>
        <dbReference type="ChEBI" id="CHEBI:30616"/>
        <dbReference type="ChEBI" id="CHEBI:43474"/>
        <dbReference type="ChEBI" id="CHEBI:57455"/>
        <dbReference type="ChEBI" id="CHEBI:57457"/>
        <dbReference type="ChEBI" id="CHEBI:456216"/>
        <dbReference type="EC" id="6.3.3.2"/>
    </reaction>
</comment>
<comment type="cofactor">
    <cofactor evidence="5">
        <name>Mg(2+)</name>
        <dbReference type="ChEBI" id="CHEBI:18420"/>
    </cofactor>
</comment>
<dbReference type="NCBIfam" id="TIGR02727">
    <property type="entry name" value="MTHFS_bact"/>
    <property type="match status" value="1"/>
</dbReference>
<protein>
    <recommendedName>
        <fullName evidence="5">5-formyltetrahydrofolate cyclo-ligase</fullName>
        <ecNumber evidence="5">6.3.3.2</ecNumber>
    </recommendedName>
</protein>
<evidence type="ECO:0000256" key="3">
    <source>
        <dbReference type="ARBA" id="ARBA00022840"/>
    </source>
</evidence>
<dbReference type="PANTHER" id="PTHR23407">
    <property type="entry name" value="ATPASE INHIBITOR/5-FORMYLTETRAHYDROFOLATE CYCLO-LIGASE"/>
    <property type="match status" value="1"/>
</dbReference>
<organism evidence="6 7">
    <name type="scientific">Sphingomonas melonis</name>
    <dbReference type="NCBI Taxonomy" id="152682"/>
    <lineage>
        <taxon>Bacteria</taxon>
        <taxon>Pseudomonadati</taxon>
        <taxon>Pseudomonadota</taxon>
        <taxon>Alphaproteobacteria</taxon>
        <taxon>Sphingomonadales</taxon>
        <taxon>Sphingomonadaceae</taxon>
        <taxon>Sphingomonas</taxon>
    </lineage>
</organism>
<dbReference type="GO" id="GO:0035999">
    <property type="term" value="P:tetrahydrofolate interconversion"/>
    <property type="evidence" value="ECO:0007669"/>
    <property type="project" value="TreeGrafter"/>
</dbReference>
<sequence>MTDKLALRAHLRAVRDGFAPQAPIKLAAAFVERLRPGLIVASYRPLGSEADPAPLTDAARAAGCALALPHVTTRAAPLRFLSWDASHPLERGAFGLLQPSADAPEVSPDIILTPLVGFDDAGNRLGQGAGHYDRAFAAHPDAWRVGIAWSVQRVAALPADPWDVPLHAIATESDWIAL</sequence>
<dbReference type="GO" id="GO:0030272">
    <property type="term" value="F:5-formyltetrahydrofolate cyclo-ligase activity"/>
    <property type="evidence" value="ECO:0007669"/>
    <property type="project" value="UniProtKB-EC"/>
</dbReference>
<feature type="binding site" evidence="4">
    <location>
        <begin position="124"/>
        <end position="132"/>
    </location>
    <ligand>
        <name>ATP</name>
        <dbReference type="ChEBI" id="CHEBI:30616"/>
    </ligand>
</feature>
<dbReference type="Gene3D" id="3.40.50.10420">
    <property type="entry name" value="NagB/RpiA/CoA transferase-like"/>
    <property type="match status" value="1"/>
</dbReference>
<dbReference type="Proteomes" id="UP000033203">
    <property type="component" value="Unassembled WGS sequence"/>
</dbReference>
<comment type="caution">
    <text evidence="6">The sequence shown here is derived from an EMBL/GenBank/DDBJ whole genome shotgun (WGS) entry which is preliminary data.</text>
</comment>